<dbReference type="EMBL" id="LT598469">
    <property type="protein sequence ID" value="SCV02158.1"/>
    <property type="molecule type" value="Genomic_DNA"/>
</dbReference>
<dbReference type="InterPro" id="IPR050618">
    <property type="entry name" value="Ubq-SigPath_Reg"/>
</dbReference>
<dbReference type="OrthoDB" id="2415936at2759"/>
<organism evidence="2 3">
    <name type="scientific">Lachancea mirantina</name>
    <dbReference type="NCBI Taxonomy" id="1230905"/>
    <lineage>
        <taxon>Eukaryota</taxon>
        <taxon>Fungi</taxon>
        <taxon>Dikarya</taxon>
        <taxon>Ascomycota</taxon>
        <taxon>Saccharomycotina</taxon>
        <taxon>Saccharomycetes</taxon>
        <taxon>Saccharomycetales</taxon>
        <taxon>Saccharomycetaceae</taxon>
        <taxon>Lachancea</taxon>
    </lineage>
</organism>
<dbReference type="PANTHER" id="PTHR12864">
    <property type="entry name" value="RAN BINDING PROTEIN 9-RELATED"/>
    <property type="match status" value="1"/>
</dbReference>
<dbReference type="SMART" id="SM00668">
    <property type="entry name" value="CTLH"/>
    <property type="match status" value="1"/>
</dbReference>
<feature type="domain" description="CTLH" evidence="1">
    <location>
        <begin position="95"/>
        <end position="163"/>
    </location>
</feature>
<dbReference type="InterPro" id="IPR024964">
    <property type="entry name" value="CTLH/CRA"/>
</dbReference>
<dbReference type="PROSITE" id="PS50897">
    <property type="entry name" value="CTLH"/>
    <property type="match status" value="1"/>
</dbReference>
<protein>
    <submittedName>
        <fullName evidence="2">LAMI_0G16380g1_1</fullName>
    </submittedName>
</protein>
<dbReference type="Pfam" id="PF10607">
    <property type="entry name" value="CTLH"/>
    <property type="match status" value="1"/>
</dbReference>
<dbReference type="Proteomes" id="UP000191024">
    <property type="component" value="Chromosome G"/>
</dbReference>
<keyword evidence="3" id="KW-1185">Reference proteome</keyword>
<gene>
    <name evidence="2" type="ORF">LAMI_0G16380G</name>
</gene>
<sequence>MTSNRTYYHRKSFSRQEWRDYVMDSGLPFDIKTSTRDRYGGASASKRLCVEPSIPVLLLNYFVVMSYEEASIRMARELGYVKNNKDAAEFNKVYKIGERAHIRQLIKKGKILEAINEINTKFGVEVLEQRSDEPGKAEANDDLHFKLLLLNLIEMIRNHHQGRSSSTLPSEETSNQFILELIQYSQDKLALKAGSNKRHMKELELVMTLLLFPMELTSSDEGQASADLPKSLKNLYLLSLRAKIANLVNKKLLEAIRPNILLACNEGKFPDLIGFKSSQANFANYHGLLRARSKDSISSEAFAKKLEDRNFTQSDNSRDKQSIRDSWRETTMLLENQEKKALDATSSVTDNNLEARLIKVMKLWAYCENQLHYADIGVPRVEGGI</sequence>
<dbReference type="AlphaFoldDB" id="A0A1G4KCK1"/>
<dbReference type="SMART" id="SM00757">
    <property type="entry name" value="CRA"/>
    <property type="match status" value="1"/>
</dbReference>
<evidence type="ECO:0000313" key="2">
    <source>
        <dbReference type="EMBL" id="SCV02158.1"/>
    </source>
</evidence>
<evidence type="ECO:0000259" key="1">
    <source>
        <dbReference type="PROSITE" id="PS50897"/>
    </source>
</evidence>
<evidence type="ECO:0000313" key="3">
    <source>
        <dbReference type="Proteomes" id="UP000191024"/>
    </source>
</evidence>
<reference evidence="2 3" key="1">
    <citation type="submission" date="2016-03" db="EMBL/GenBank/DDBJ databases">
        <authorList>
            <person name="Devillers H."/>
        </authorList>
    </citation>
    <scope>NUCLEOTIDE SEQUENCE [LARGE SCALE GENOMIC DNA]</scope>
    <source>
        <strain evidence="2">CBS 11717</strain>
    </source>
</reference>
<dbReference type="InterPro" id="IPR006595">
    <property type="entry name" value="CTLH_C"/>
</dbReference>
<accession>A0A1G4KCK1</accession>
<proteinExistence type="predicted"/>
<dbReference type="InterPro" id="IPR013144">
    <property type="entry name" value="CRA_dom"/>
</dbReference>
<dbReference type="STRING" id="1230905.A0A1G4KCK1"/>
<name>A0A1G4KCK1_9SACH</name>